<dbReference type="Gene3D" id="3.40.50.300">
    <property type="entry name" value="P-loop containing nucleotide triphosphate hydrolases"/>
    <property type="match status" value="2"/>
</dbReference>
<dbReference type="SMART" id="SM00490">
    <property type="entry name" value="HELICc"/>
    <property type="match status" value="1"/>
</dbReference>
<comment type="caution">
    <text evidence="13">The sequence shown here is derived from an EMBL/GenBank/DDBJ whole genome shotgun (WGS) entry which is preliminary data.</text>
</comment>
<feature type="domain" description="DEAD-box RNA helicase Q" evidence="12">
    <location>
        <begin position="193"/>
        <end position="221"/>
    </location>
</feature>
<dbReference type="InterPro" id="IPR007529">
    <property type="entry name" value="Znf_HIT"/>
</dbReference>
<protein>
    <recommendedName>
        <fullName evidence="2">RNA helicase</fullName>
        <ecNumber evidence="2">3.6.4.13</ecNumber>
    </recommendedName>
</protein>
<dbReference type="OMA" id="DESFCIR"/>
<sequence length="591" mass="64279">MFVPRSVLCGSSSSSCKPCVPQSALGDFPSSTSSCKPSSPESSLPQSVKPTSLCNPPVAGAVLPEPALLEDEPVKSHSNQQRAAEAGEPVCVICGRYGEYICDVTDEDVCSLECKVVALGRSKGSGDTDAPFSKNIHERIKSVQDDCLYVKDEARAFPAWEISNPLSGRQVDELRCEIDVHVKGEGSIPPPILEFANCNFPAKLQNNLELAGYALPTPVQMQVLPAALKGRDLLVRAETGSGKTAAFLLPIISKCTMIRTRYISARTKPLALVMAPTRELCSQIEEQAKVFGKGLPFKTGLVVGGDAMPQQVYRIKQGVELIVGTPGRLVDLLAKNPIDLDDVFMLVLDEVDCMLERGFRDHVMQVIQALSQPQIMMFSATVPPNIESFASSLLKSPLVVAFGNRSLPSGAVKQTVIWVESNRKKQKLFEILQSATHYQPPVLVFVSSRVGADLLTEAIQHFTKLKAAALHGEKPMNERRQVLRSFLLGELPIVVATGVLGRGVDLIKVKQVIVFDMPNSLEEYIHLVGRASRLGMPGLAMVFINNENKAVFKNFINLLQSSGASVPRELANSPYVHSSYAAAYSQKKRKL</sequence>
<dbReference type="Gene3D" id="3.30.60.220">
    <property type="match status" value="1"/>
</dbReference>
<keyword evidence="6" id="KW-0347">Helicase</keyword>
<dbReference type="Pfam" id="PF00270">
    <property type="entry name" value="DEAD"/>
    <property type="match status" value="1"/>
</dbReference>
<evidence type="ECO:0000256" key="2">
    <source>
        <dbReference type="ARBA" id="ARBA00012552"/>
    </source>
</evidence>
<dbReference type="PROSITE" id="PS51257">
    <property type="entry name" value="PROKAR_LIPOPROTEIN"/>
    <property type="match status" value="1"/>
</dbReference>
<reference evidence="13" key="1">
    <citation type="submission" date="2021-08" db="EMBL/GenBank/DDBJ databases">
        <title>WGS assembly of Ceratopteris richardii.</title>
        <authorList>
            <person name="Marchant D.B."/>
            <person name="Chen G."/>
            <person name="Jenkins J."/>
            <person name="Shu S."/>
            <person name="Leebens-Mack J."/>
            <person name="Grimwood J."/>
            <person name="Schmutz J."/>
            <person name="Soltis P."/>
            <person name="Soltis D."/>
            <person name="Chen Z.-H."/>
        </authorList>
    </citation>
    <scope>NUCLEOTIDE SEQUENCE</scope>
    <source>
        <strain evidence="13">Whitten #5841</strain>
        <tissue evidence="13">Leaf</tissue>
    </source>
</reference>
<dbReference type="OrthoDB" id="360161at2759"/>
<dbReference type="InterPro" id="IPR027417">
    <property type="entry name" value="P-loop_NTPase"/>
</dbReference>
<dbReference type="Proteomes" id="UP000825935">
    <property type="component" value="Chromosome 25"/>
</dbReference>
<dbReference type="PROSITE" id="PS51192">
    <property type="entry name" value="HELICASE_ATP_BIND_1"/>
    <property type="match status" value="1"/>
</dbReference>
<evidence type="ECO:0000256" key="9">
    <source>
        <dbReference type="SAM" id="MobiDB-lite"/>
    </source>
</evidence>
<gene>
    <name evidence="13" type="ORF">KP509_25G032800</name>
</gene>
<keyword evidence="3" id="KW-0934">Plastid</keyword>
<evidence type="ECO:0000259" key="11">
    <source>
        <dbReference type="PROSITE" id="PS51194"/>
    </source>
</evidence>
<comment type="similarity">
    <text evidence="1">Belongs to the DEAD box helicase family. DDX59 subfamily.</text>
</comment>
<name>A0A8T2RQ63_CERRI</name>
<dbReference type="PROSITE" id="PS51195">
    <property type="entry name" value="Q_MOTIF"/>
    <property type="match status" value="1"/>
</dbReference>
<dbReference type="Pfam" id="PF00271">
    <property type="entry name" value="Helicase_C"/>
    <property type="match status" value="1"/>
</dbReference>
<dbReference type="GO" id="GO:0003724">
    <property type="term" value="F:RNA helicase activity"/>
    <property type="evidence" value="ECO:0007669"/>
    <property type="project" value="UniProtKB-EC"/>
</dbReference>
<organism evidence="13 14">
    <name type="scientific">Ceratopteris richardii</name>
    <name type="common">Triangle waterfern</name>
    <dbReference type="NCBI Taxonomy" id="49495"/>
    <lineage>
        <taxon>Eukaryota</taxon>
        <taxon>Viridiplantae</taxon>
        <taxon>Streptophyta</taxon>
        <taxon>Embryophyta</taxon>
        <taxon>Tracheophyta</taxon>
        <taxon>Polypodiopsida</taxon>
        <taxon>Polypodiidae</taxon>
        <taxon>Polypodiales</taxon>
        <taxon>Pteridineae</taxon>
        <taxon>Pteridaceae</taxon>
        <taxon>Parkerioideae</taxon>
        <taxon>Ceratopteris</taxon>
    </lineage>
</organism>
<dbReference type="GO" id="GO:0016787">
    <property type="term" value="F:hydrolase activity"/>
    <property type="evidence" value="ECO:0007669"/>
    <property type="project" value="UniProtKB-KW"/>
</dbReference>
<evidence type="ECO:0000256" key="8">
    <source>
        <dbReference type="PROSITE-ProRule" id="PRU00552"/>
    </source>
</evidence>
<evidence type="ECO:0000256" key="6">
    <source>
        <dbReference type="ARBA" id="ARBA00022806"/>
    </source>
</evidence>
<evidence type="ECO:0000313" key="13">
    <source>
        <dbReference type="EMBL" id="KAH7298230.1"/>
    </source>
</evidence>
<dbReference type="InterPro" id="IPR014001">
    <property type="entry name" value="Helicase_ATP-bd"/>
</dbReference>
<dbReference type="AlphaFoldDB" id="A0A8T2RQ63"/>
<keyword evidence="7" id="KW-0067">ATP-binding</keyword>
<feature type="domain" description="Helicase ATP-binding" evidence="10">
    <location>
        <begin position="224"/>
        <end position="400"/>
    </location>
</feature>
<dbReference type="EMBL" id="CM035430">
    <property type="protein sequence ID" value="KAH7298230.1"/>
    <property type="molecule type" value="Genomic_DNA"/>
</dbReference>
<dbReference type="SMART" id="SM00487">
    <property type="entry name" value="DEXDc"/>
    <property type="match status" value="1"/>
</dbReference>
<keyword evidence="5" id="KW-0378">Hydrolase</keyword>
<keyword evidence="4" id="KW-0547">Nucleotide-binding</keyword>
<dbReference type="CDD" id="cd18787">
    <property type="entry name" value="SF2_C_DEAD"/>
    <property type="match status" value="1"/>
</dbReference>
<dbReference type="EC" id="3.6.4.13" evidence="2"/>
<keyword evidence="14" id="KW-1185">Reference proteome</keyword>
<proteinExistence type="inferred from homology"/>
<evidence type="ECO:0000313" key="14">
    <source>
        <dbReference type="Proteomes" id="UP000825935"/>
    </source>
</evidence>
<evidence type="ECO:0000256" key="1">
    <source>
        <dbReference type="ARBA" id="ARBA00009718"/>
    </source>
</evidence>
<dbReference type="Pfam" id="PF04438">
    <property type="entry name" value="zf-HIT"/>
    <property type="match status" value="1"/>
</dbReference>
<evidence type="ECO:0000259" key="12">
    <source>
        <dbReference type="PROSITE" id="PS51195"/>
    </source>
</evidence>
<evidence type="ECO:0000259" key="10">
    <source>
        <dbReference type="PROSITE" id="PS51192"/>
    </source>
</evidence>
<dbReference type="PANTHER" id="PTHR47958">
    <property type="entry name" value="ATP-DEPENDENT RNA HELICASE DBP3"/>
    <property type="match status" value="1"/>
</dbReference>
<dbReference type="GO" id="GO:0003676">
    <property type="term" value="F:nucleic acid binding"/>
    <property type="evidence" value="ECO:0007669"/>
    <property type="project" value="InterPro"/>
</dbReference>
<evidence type="ECO:0000256" key="7">
    <source>
        <dbReference type="ARBA" id="ARBA00022840"/>
    </source>
</evidence>
<accession>A0A8T2RQ63</accession>
<feature type="region of interest" description="Disordered" evidence="9">
    <location>
        <begin position="26"/>
        <end position="50"/>
    </location>
</feature>
<keyword evidence="3" id="KW-0150">Chloroplast</keyword>
<dbReference type="InterPro" id="IPR014014">
    <property type="entry name" value="RNA_helicase_DEAD_Q_motif"/>
</dbReference>
<feature type="short sequence motif" description="Q motif" evidence="8">
    <location>
        <begin position="193"/>
        <end position="221"/>
    </location>
</feature>
<dbReference type="GO" id="GO:0005524">
    <property type="term" value="F:ATP binding"/>
    <property type="evidence" value="ECO:0007669"/>
    <property type="project" value="UniProtKB-KW"/>
</dbReference>
<feature type="region of interest" description="Disordered" evidence="9">
    <location>
        <begin position="1"/>
        <end position="20"/>
    </location>
</feature>
<feature type="domain" description="Helicase C-terminal" evidence="11">
    <location>
        <begin position="411"/>
        <end position="574"/>
    </location>
</feature>
<dbReference type="SUPFAM" id="SSF52540">
    <property type="entry name" value="P-loop containing nucleoside triphosphate hydrolases"/>
    <property type="match status" value="2"/>
</dbReference>
<evidence type="ECO:0000256" key="4">
    <source>
        <dbReference type="ARBA" id="ARBA00022741"/>
    </source>
</evidence>
<dbReference type="PROSITE" id="PS51194">
    <property type="entry name" value="HELICASE_CTER"/>
    <property type="match status" value="1"/>
</dbReference>
<feature type="compositionally biased region" description="Low complexity" evidence="9">
    <location>
        <begin position="26"/>
        <end position="45"/>
    </location>
</feature>
<dbReference type="InterPro" id="IPR001650">
    <property type="entry name" value="Helicase_C-like"/>
</dbReference>
<dbReference type="CDD" id="cd23022">
    <property type="entry name" value="zf-HIT_DDX59"/>
    <property type="match status" value="1"/>
</dbReference>
<evidence type="ECO:0000256" key="3">
    <source>
        <dbReference type="ARBA" id="ARBA00022528"/>
    </source>
</evidence>
<evidence type="ECO:0000256" key="5">
    <source>
        <dbReference type="ARBA" id="ARBA00022801"/>
    </source>
</evidence>
<dbReference type="InterPro" id="IPR011545">
    <property type="entry name" value="DEAD/DEAH_box_helicase_dom"/>
</dbReference>